<evidence type="ECO:0000313" key="2">
    <source>
        <dbReference type="EMBL" id="CBK23673.2"/>
    </source>
</evidence>
<reference evidence="2" key="1">
    <citation type="submission" date="2010-02" db="EMBL/GenBank/DDBJ databases">
        <title>Sequencing and annotation of the Blastocystis hominis genome.</title>
        <authorList>
            <person name="Wincker P."/>
        </authorList>
    </citation>
    <scope>NUCLEOTIDE SEQUENCE</scope>
    <source>
        <strain evidence="2">Singapore isolate B</strain>
    </source>
</reference>
<dbReference type="OMA" id="WDRGVTE"/>
<dbReference type="PANTHER" id="PTHR20921:SF0">
    <property type="entry name" value="TRANSMEMBRANE PROTEIN 222"/>
    <property type="match status" value="1"/>
</dbReference>
<keyword evidence="3" id="KW-1185">Reference proteome</keyword>
<dbReference type="PANTHER" id="PTHR20921">
    <property type="entry name" value="TRANSMEMBRANE PROTEIN 222"/>
    <property type="match status" value="1"/>
</dbReference>
<accession>D8M6C0</accession>
<feature type="transmembrane region" description="Helical" evidence="1">
    <location>
        <begin position="126"/>
        <end position="146"/>
    </location>
</feature>
<dbReference type="RefSeq" id="XP_012897721.1">
    <property type="nucleotide sequence ID" value="XM_013042267.1"/>
</dbReference>
<sequence length="150" mass="16982">MAIADSQGNLYDFQGTNSIGKNHLLFGNPTKAIPIGIPGENDEEWDRCVKNAIHQYQHEEYNFLYRSTPVFLIMYRSNNCHDFAACALNQMELPRFKNHPFNCTNLALLAVSRGHFLGFGSFLLSWLPFLLIIASIIVSIVLCLVCSKKK</sequence>
<dbReference type="EMBL" id="FN668661">
    <property type="protein sequence ID" value="CBK23673.2"/>
    <property type="molecule type" value="Genomic_DNA"/>
</dbReference>
<name>D8M6C0_BLAHO</name>
<keyword evidence="1" id="KW-1133">Transmembrane helix</keyword>
<dbReference type="AlphaFoldDB" id="D8M6C0"/>
<dbReference type="InParanoid" id="D8M6C0"/>
<evidence type="ECO:0000313" key="3">
    <source>
        <dbReference type="Proteomes" id="UP000008312"/>
    </source>
</evidence>
<protein>
    <submittedName>
        <fullName evidence="2">Uncharacterized protein</fullName>
    </submittedName>
</protein>
<dbReference type="OrthoDB" id="267284at2759"/>
<keyword evidence="1" id="KW-0812">Transmembrane</keyword>
<organism evidence="2">
    <name type="scientific">Blastocystis hominis</name>
    <dbReference type="NCBI Taxonomy" id="12968"/>
    <lineage>
        <taxon>Eukaryota</taxon>
        <taxon>Sar</taxon>
        <taxon>Stramenopiles</taxon>
        <taxon>Bigyra</taxon>
        <taxon>Opalozoa</taxon>
        <taxon>Opalinata</taxon>
        <taxon>Blastocystidae</taxon>
        <taxon>Blastocystis</taxon>
    </lineage>
</organism>
<keyword evidence="1" id="KW-0472">Membrane</keyword>
<evidence type="ECO:0000256" key="1">
    <source>
        <dbReference type="SAM" id="Phobius"/>
    </source>
</evidence>
<proteinExistence type="predicted"/>
<dbReference type="FunCoup" id="D8M6C0">
    <property type="interactions" value="170"/>
</dbReference>
<dbReference type="Proteomes" id="UP000008312">
    <property type="component" value="Unassembled WGS sequence"/>
</dbReference>
<dbReference type="GeneID" id="24920601"/>
<gene>
    <name evidence="2" type="ORF">GSBLH_T00003504001</name>
</gene>
<dbReference type="InterPro" id="IPR008496">
    <property type="entry name" value="TMEM222/RTE1"/>
</dbReference>